<dbReference type="SUPFAM" id="SSF51735">
    <property type="entry name" value="NAD(P)-binding Rossmann-fold domains"/>
    <property type="match status" value="1"/>
</dbReference>
<keyword evidence="4" id="KW-1185">Reference proteome</keyword>
<protein>
    <submittedName>
        <fullName evidence="3">NAD(P)-binding protein</fullName>
    </submittedName>
</protein>
<comment type="similarity">
    <text evidence="1">Belongs to the ornithine cyclodeaminase/mu-crystallin family.</text>
</comment>
<feature type="region of interest" description="Disordered" evidence="2">
    <location>
        <begin position="82"/>
        <end position="151"/>
    </location>
</feature>
<dbReference type="PANTHER" id="PTHR13812">
    <property type="entry name" value="KETIMINE REDUCTASE MU-CRYSTALLIN"/>
    <property type="match status" value="1"/>
</dbReference>
<name>A0A6A6H7B6_VIRVR</name>
<dbReference type="Gene3D" id="3.30.1780.10">
    <property type="entry name" value="ornithine cyclodeaminase, domain 1"/>
    <property type="match status" value="1"/>
</dbReference>
<evidence type="ECO:0000313" key="4">
    <source>
        <dbReference type="Proteomes" id="UP000800092"/>
    </source>
</evidence>
<sequence>MPLTILTDHDVKSILHSLDKEDIYEIQQSLADGLHYYSTATEDNGCCSTYQPMRTSLQRTDGSTTLFMPATSNDGLGVKIVTIGSPNTPSEPPPPPLSTLSRLSISSHSDTTSTASSSISGPTSSFSTPPSTASSQSTTPRGSLTLLDSSGTPRALMNAEELTAFRTALASVMIFKKRASVHDITVFGAGKQAYWHLRLALLLRPDEVHHVNIINRDFERGTRMIRALMNPMEDEGGSGADVVVQVPRRAKFSLLTPGHHEYERLLKEQVRKAGVIFLTTPSLTPLFPAEFLTSTEGRRKGRYIAAIGSYKPHMLELHPDVLKQAVAPQHDHRHFHKHAPTGGAVLVDSVEACLKEAGEVIQAGLKPEEVVELGELVMLKRDRERRRAEAGESGKGKDGMELQGDGGLQEWLSKGNVIYKSVGLGLMDVITGGELVRIADERGVGTRVEGF</sequence>
<dbReference type="AlphaFoldDB" id="A0A6A6H7B6"/>
<evidence type="ECO:0000256" key="2">
    <source>
        <dbReference type="SAM" id="MobiDB-lite"/>
    </source>
</evidence>
<dbReference type="GO" id="GO:0005737">
    <property type="term" value="C:cytoplasm"/>
    <property type="evidence" value="ECO:0007669"/>
    <property type="project" value="TreeGrafter"/>
</dbReference>
<organism evidence="3 4">
    <name type="scientific">Viridothelium virens</name>
    <name type="common">Speckled blister lichen</name>
    <name type="synonym">Trypethelium virens</name>
    <dbReference type="NCBI Taxonomy" id="1048519"/>
    <lineage>
        <taxon>Eukaryota</taxon>
        <taxon>Fungi</taxon>
        <taxon>Dikarya</taxon>
        <taxon>Ascomycota</taxon>
        <taxon>Pezizomycotina</taxon>
        <taxon>Dothideomycetes</taxon>
        <taxon>Dothideomycetes incertae sedis</taxon>
        <taxon>Trypetheliales</taxon>
        <taxon>Trypetheliaceae</taxon>
        <taxon>Viridothelium</taxon>
    </lineage>
</organism>
<accession>A0A6A6H7B6</accession>
<feature type="compositionally biased region" description="Low complexity" evidence="2">
    <location>
        <begin position="98"/>
        <end position="140"/>
    </location>
</feature>
<feature type="region of interest" description="Disordered" evidence="2">
    <location>
        <begin position="384"/>
        <end position="404"/>
    </location>
</feature>
<dbReference type="PANTHER" id="PTHR13812:SF19">
    <property type="entry name" value="KETIMINE REDUCTASE MU-CRYSTALLIN"/>
    <property type="match status" value="1"/>
</dbReference>
<dbReference type="OrthoDB" id="41492at2759"/>
<reference evidence="3" key="1">
    <citation type="journal article" date="2020" name="Stud. Mycol.">
        <title>101 Dothideomycetes genomes: a test case for predicting lifestyles and emergence of pathogens.</title>
        <authorList>
            <person name="Haridas S."/>
            <person name="Albert R."/>
            <person name="Binder M."/>
            <person name="Bloem J."/>
            <person name="Labutti K."/>
            <person name="Salamov A."/>
            <person name="Andreopoulos B."/>
            <person name="Baker S."/>
            <person name="Barry K."/>
            <person name="Bills G."/>
            <person name="Bluhm B."/>
            <person name="Cannon C."/>
            <person name="Castanera R."/>
            <person name="Culley D."/>
            <person name="Daum C."/>
            <person name="Ezra D."/>
            <person name="Gonzalez J."/>
            <person name="Henrissat B."/>
            <person name="Kuo A."/>
            <person name="Liang C."/>
            <person name="Lipzen A."/>
            <person name="Lutzoni F."/>
            <person name="Magnuson J."/>
            <person name="Mondo S."/>
            <person name="Nolan M."/>
            <person name="Ohm R."/>
            <person name="Pangilinan J."/>
            <person name="Park H.-J."/>
            <person name="Ramirez L."/>
            <person name="Alfaro M."/>
            <person name="Sun H."/>
            <person name="Tritt A."/>
            <person name="Yoshinaga Y."/>
            <person name="Zwiers L.-H."/>
            <person name="Turgeon B."/>
            <person name="Goodwin S."/>
            <person name="Spatafora J."/>
            <person name="Crous P."/>
            <person name="Grigoriev I."/>
        </authorList>
    </citation>
    <scope>NUCLEOTIDE SEQUENCE</scope>
    <source>
        <strain evidence="3">Tuck. ex Michener</strain>
    </source>
</reference>
<dbReference type="FunFam" id="3.40.50.720:FF:000577">
    <property type="entry name" value="Proline utilization protein PrnX, putative"/>
    <property type="match status" value="1"/>
</dbReference>
<dbReference type="EMBL" id="ML991802">
    <property type="protein sequence ID" value="KAF2234004.1"/>
    <property type="molecule type" value="Genomic_DNA"/>
</dbReference>
<gene>
    <name evidence="3" type="ORF">EV356DRAFT_486023</name>
</gene>
<dbReference type="InterPro" id="IPR023401">
    <property type="entry name" value="ODC_N"/>
</dbReference>
<feature type="compositionally biased region" description="Basic and acidic residues" evidence="2">
    <location>
        <begin position="384"/>
        <end position="400"/>
    </location>
</feature>
<dbReference type="InterPro" id="IPR003462">
    <property type="entry name" value="ODC_Mu_crystall"/>
</dbReference>
<dbReference type="Gene3D" id="3.40.50.720">
    <property type="entry name" value="NAD(P)-binding Rossmann-like Domain"/>
    <property type="match status" value="1"/>
</dbReference>
<evidence type="ECO:0000313" key="3">
    <source>
        <dbReference type="EMBL" id="KAF2234004.1"/>
    </source>
</evidence>
<proteinExistence type="inferred from homology"/>
<dbReference type="Proteomes" id="UP000800092">
    <property type="component" value="Unassembled WGS sequence"/>
</dbReference>
<dbReference type="Pfam" id="PF02423">
    <property type="entry name" value="OCD_Mu_crystall"/>
    <property type="match status" value="1"/>
</dbReference>
<evidence type="ECO:0000256" key="1">
    <source>
        <dbReference type="ARBA" id="ARBA00008903"/>
    </source>
</evidence>
<dbReference type="InterPro" id="IPR036291">
    <property type="entry name" value="NAD(P)-bd_dom_sf"/>
</dbReference>